<sequence length="110" mass="12480">MFSNRPTKKQLRKDHEEKIASFLAHGGTIQSVPPGASSLIDGNYNNRHIRLERPHKTRTAIPEVVAAIEARRTANKKVAKPTKQVSRHKSLRKVVLDDFGEPVRVIWTNH</sequence>
<comment type="caution">
    <text evidence="2">The sequence shown here is derived from an EMBL/GenBank/DDBJ whole genome shotgun (WGS) entry which is preliminary data.</text>
</comment>
<accession>A0A8J7FR54</accession>
<dbReference type="EMBL" id="JADEYS010000015">
    <property type="protein sequence ID" value="MBE9398472.1"/>
    <property type="molecule type" value="Genomic_DNA"/>
</dbReference>
<feature type="domain" description="Transcriptional regulator SutA RNAP-binding" evidence="1">
    <location>
        <begin position="6"/>
        <end position="39"/>
    </location>
</feature>
<gene>
    <name evidence="2" type="ORF">IOQ59_14520</name>
</gene>
<protein>
    <recommendedName>
        <fullName evidence="1">Transcriptional regulator SutA RNAP-binding domain-containing protein</fullName>
    </recommendedName>
</protein>
<dbReference type="Pfam" id="PF20661">
    <property type="entry name" value="SutA-RBD"/>
    <property type="match status" value="1"/>
</dbReference>
<evidence type="ECO:0000313" key="2">
    <source>
        <dbReference type="EMBL" id="MBE9398472.1"/>
    </source>
</evidence>
<proteinExistence type="predicted"/>
<dbReference type="RefSeq" id="WP_193954109.1">
    <property type="nucleotide sequence ID" value="NZ_JADEYS010000015.1"/>
</dbReference>
<dbReference type="InterPro" id="IPR049191">
    <property type="entry name" value="SutA_RBD"/>
</dbReference>
<dbReference type="AlphaFoldDB" id="A0A8J7FR54"/>
<name>A0A8J7FR54_9GAMM</name>
<evidence type="ECO:0000259" key="1">
    <source>
        <dbReference type="Pfam" id="PF20661"/>
    </source>
</evidence>
<organism evidence="2 3">
    <name type="scientific">Pontibacterium sinense</name>
    <dbReference type="NCBI Taxonomy" id="2781979"/>
    <lineage>
        <taxon>Bacteria</taxon>
        <taxon>Pseudomonadati</taxon>
        <taxon>Pseudomonadota</taxon>
        <taxon>Gammaproteobacteria</taxon>
        <taxon>Oceanospirillales</taxon>
        <taxon>Oceanospirillaceae</taxon>
        <taxon>Pontibacterium</taxon>
    </lineage>
</organism>
<evidence type="ECO:0000313" key="3">
    <source>
        <dbReference type="Proteomes" id="UP000640333"/>
    </source>
</evidence>
<keyword evidence="3" id="KW-1185">Reference proteome</keyword>
<reference evidence="2" key="1">
    <citation type="submission" date="2020-10" db="EMBL/GenBank/DDBJ databases">
        <title>Bacterium isolated from coastal waters sediment.</title>
        <authorList>
            <person name="Chen R.-J."/>
            <person name="Lu D.-C."/>
            <person name="Zhu K.-L."/>
            <person name="Du Z.-J."/>
        </authorList>
    </citation>
    <scope>NUCLEOTIDE SEQUENCE</scope>
    <source>
        <strain evidence="2">N1Y112</strain>
    </source>
</reference>
<dbReference type="Proteomes" id="UP000640333">
    <property type="component" value="Unassembled WGS sequence"/>
</dbReference>